<dbReference type="FunCoup" id="A0A168KMI6">
    <property type="interactions" value="647"/>
</dbReference>
<keyword evidence="14" id="KW-1185">Reference proteome</keyword>
<feature type="domain" description="Peptidase M16 C-terminal" evidence="10">
    <location>
        <begin position="214"/>
        <end position="392"/>
    </location>
</feature>
<dbReference type="InterPro" id="IPR050626">
    <property type="entry name" value="Peptidase_M16"/>
</dbReference>
<evidence type="ECO:0000256" key="8">
    <source>
        <dbReference type="SAM" id="MobiDB-lite"/>
    </source>
</evidence>
<dbReference type="GO" id="GO:0005739">
    <property type="term" value="C:mitochondrion"/>
    <property type="evidence" value="ECO:0007669"/>
    <property type="project" value="TreeGrafter"/>
</dbReference>
<dbReference type="FunFam" id="3.30.830.10:FF:000004">
    <property type="entry name" value="Putative insulin-degrading enzyme"/>
    <property type="match status" value="1"/>
</dbReference>
<dbReference type="GO" id="GO:0046872">
    <property type="term" value="F:metal ion binding"/>
    <property type="evidence" value="ECO:0007669"/>
    <property type="project" value="UniProtKB-KW"/>
</dbReference>
<dbReference type="SUPFAM" id="SSF63411">
    <property type="entry name" value="LuxS/MPP-like metallohydrolase"/>
    <property type="match status" value="4"/>
</dbReference>
<evidence type="ECO:0000259" key="9">
    <source>
        <dbReference type="Pfam" id="PF00675"/>
    </source>
</evidence>
<feature type="domain" description="Coenzyme PQQ synthesis protein F-like C-terminal lobe" evidence="12">
    <location>
        <begin position="790"/>
        <end position="889"/>
    </location>
</feature>
<feature type="domain" description="Peptidase M16 middle/third" evidence="11">
    <location>
        <begin position="398"/>
        <end position="682"/>
    </location>
</feature>
<dbReference type="AlphaFoldDB" id="A0A168KMI6"/>
<dbReference type="Proteomes" id="UP000078561">
    <property type="component" value="Unassembled WGS sequence"/>
</dbReference>
<keyword evidence="2" id="KW-0645">Protease</keyword>
<evidence type="ECO:0000259" key="10">
    <source>
        <dbReference type="Pfam" id="PF05193"/>
    </source>
</evidence>
<comment type="similarity">
    <text evidence="1 7">Belongs to the peptidase M16 family.</text>
</comment>
<dbReference type="InterPro" id="IPR007863">
    <property type="entry name" value="Peptidase_M16_C"/>
</dbReference>
<gene>
    <name evidence="13" type="primary">ABSGL_00281.1 scaffold 423</name>
</gene>
<dbReference type="FunFam" id="3.30.830.10:FF:000005">
    <property type="entry name" value="nardilysin isoform X1"/>
    <property type="match status" value="1"/>
</dbReference>
<evidence type="ECO:0000256" key="1">
    <source>
        <dbReference type="ARBA" id="ARBA00007261"/>
    </source>
</evidence>
<dbReference type="OrthoDB" id="952271at2759"/>
<dbReference type="InterPro" id="IPR011765">
    <property type="entry name" value="Pept_M16_N"/>
</dbReference>
<evidence type="ECO:0000256" key="5">
    <source>
        <dbReference type="ARBA" id="ARBA00022833"/>
    </source>
</evidence>
<dbReference type="InterPro" id="IPR011249">
    <property type="entry name" value="Metalloenz_LuxS/M16"/>
</dbReference>
<evidence type="ECO:0000256" key="7">
    <source>
        <dbReference type="RuleBase" id="RU004447"/>
    </source>
</evidence>
<evidence type="ECO:0000256" key="4">
    <source>
        <dbReference type="ARBA" id="ARBA00022801"/>
    </source>
</evidence>
<accession>A0A168KMI6</accession>
<dbReference type="InterPro" id="IPR001431">
    <property type="entry name" value="Pept_M16_Zn_BS"/>
</dbReference>
<dbReference type="GO" id="GO:0043171">
    <property type="term" value="P:peptide catabolic process"/>
    <property type="evidence" value="ECO:0007669"/>
    <property type="project" value="TreeGrafter"/>
</dbReference>
<evidence type="ECO:0000313" key="13">
    <source>
        <dbReference type="EMBL" id="SAL94986.1"/>
    </source>
</evidence>
<evidence type="ECO:0000259" key="12">
    <source>
        <dbReference type="Pfam" id="PF22456"/>
    </source>
</evidence>
<reference evidence="13" key="1">
    <citation type="submission" date="2016-04" db="EMBL/GenBank/DDBJ databases">
        <authorList>
            <person name="Evans L.H."/>
            <person name="Alamgir A."/>
            <person name="Owens N."/>
            <person name="Weber N.D."/>
            <person name="Virtaneva K."/>
            <person name="Barbian K."/>
            <person name="Babar A."/>
            <person name="Rosenke K."/>
        </authorList>
    </citation>
    <scope>NUCLEOTIDE SEQUENCE [LARGE SCALE GENOMIC DNA]</scope>
    <source>
        <strain evidence="13">CBS 101.48</strain>
    </source>
</reference>
<evidence type="ECO:0000259" key="11">
    <source>
        <dbReference type="Pfam" id="PF16187"/>
    </source>
</evidence>
<keyword evidence="3" id="KW-0479">Metal-binding</keyword>
<dbReference type="Gene3D" id="3.30.830.10">
    <property type="entry name" value="Metalloenzyme, LuxS/M16 peptidase-like"/>
    <property type="match status" value="4"/>
</dbReference>
<dbReference type="PANTHER" id="PTHR43690:SF18">
    <property type="entry name" value="INSULIN-DEGRADING ENZYME-RELATED"/>
    <property type="match status" value="1"/>
</dbReference>
<dbReference type="Pfam" id="PF00675">
    <property type="entry name" value="Peptidase_M16"/>
    <property type="match status" value="1"/>
</dbReference>
<dbReference type="PROSITE" id="PS00143">
    <property type="entry name" value="INSULINASE"/>
    <property type="match status" value="1"/>
</dbReference>
<feature type="region of interest" description="Disordered" evidence="8">
    <location>
        <begin position="1031"/>
        <end position="1051"/>
    </location>
</feature>
<dbReference type="GO" id="GO:0051603">
    <property type="term" value="P:proteolysis involved in protein catabolic process"/>
    <property type="evidence" value="ECO:0007669"/>
    <property type="project" value="TreeGrafter"/>
</dbReference>
<dbReference type="PANTHER" id="PTHR43690">
    <property type="entry name" value="NARDILYSIN"/>
    <property type="match status" value="1"/>
</dbReference>
<dbReference type="Pfam" id="PF05193">
    <property type="entry name" value="Peptidase_M16_C"/>
    <property type="match status" value="1"/>
</dbReference>
<sequence>MVTVSHEEWMASPDATHHVFTKPLETAANDERQYRLVRLANQLEVLIISDPETDRASAALDVHVGNLSDPDNLQGLAHFCEHLLFMGTEKYPKENDYYSYLSEHSGKQTKKGYANAWTGSENTNYYFEVGHQWLEGALDRFAHFFIDPLFSDSCTERELRAVDSEHKKNLQSDSWRVAQVEKSLTNPNHPWHKFETGNLETLMETPKRLGLDVREELLRFHHDYYSANIMKLCILGQESLDQLTQWVVDKFSDVRNKNISVPTYPGHPLTEHELMKQIFVKSVKHMHLLDITFPFPDQTPYFESQPVHYISHLIGHEGSGSILSYLKKKGWATYLSSGCCNAGRGFSFYHAGIELTEEGLEHYEDVIIAFFQYVEMLKNTGVKKWIFDEVQSLSVIEFKYSEKQPPSQYTSWLVQCMQSEFPPEMIISGSSLLRTFDPKLIDTHLDMLNKDNFRLTISSQEFPKGIKCSKVERWYKTEYDVLPISDDLQSNLANLTVNEEFSLPLINEFIPRKLDVDKQLADQKQRKPNLIQETSTTRLWHKKDDTFWIPKTSASVLFRTPLINATPRYTVISELYISLLVDSLTEYAYHAEVAGLSYHFTSQSNGLLLDISGYSDKLPLLMEKVVHRMKHLKFDADRFKVVKDQTDKCYRNFYLDAPFQHAAYNLTYAIREQMWKCDDLAKELKDIQLDEVQTTYNHFISHLHMEALVHGNMTAEESLTMFRQIEATLQPRPLMASQFISNRTVVLPFGGHSYVYQLPVQDPDDVNSAIEFYCQVCDVTDIDLRTRLSLMSQIAQEPCFNQLRTTEQLGYIVISGIRRHVGMIGLRFIIQSERDTVYLENRVMEFLETTLRTILVNMTDADFQSQVNALIADKKEKYSNMGQEGSKYWADIESGYYEFDDVDKDVAALETVTKESMVQFYDKYIHPASQDFRKLSVHMQSQKVPKVVGKPQFSLESLHTCLTTDHYVKHQQQNGVALTLDDLKRTVGKDIHAGLPTDVILRKLLVNELKTKEEDVERLLADLAASIETITTSSSSSSPTPSSPAASYRDHTKLPDGNIIINDVIKFKHQMPLSPAAVPFFLFSRI</sequence>
<feature type="compositionally biased region" description="Low complexity" evidence="8">
    <location>
        <begin position="1031"/>
        <end position="1047"/>
    </location>
</feature>
<name>A0A168KMI6_ABSGL</name>
<dbReference type="Pfam" id="PF22456">
    <property type="entry name" value="PqqF-like_C_4"/>
    <property type="match status" value="1"/>
</dbReference>
<dbReference type="GO" id="GO:0004222">
    <property type="term" value="F:metalloendopeptidase activity"/>
    <property type="evidence" value="ECO:0007669"/>
    <property type="project" value="InterPro"/>
</dbReference>
<evidence type="ECO:0000256" key="2">
    <source>
        <dbReference type="ARBA" id="ARBA00022670"/>
    </source>
</evidence>
<organism evidence="13">
    <name type="scientific">Absidia glauca</name>
    <name type="common">Pin mould</name>
    <dbReference type="NCBI Taxonomy" id="4829"/>
    <lineage>
        <taxon>Eukaryota</taxon>
        <taxon>Fungi</taxon>
        <taxon>Fungi incertae sedis</taxon>
        <taxon>Mucoromycota</taxon>
        <taxon>Mucoromycotina</taxon>
        <taxon>Mucoromycetes</taxon>
        <taxon>Mucorales</taxon>
        <taxon>Cunninghamellaceae</taxon>
        <taxon>Absidia</taxon>
    </lineage>
</organism>
<evidence type="ECO:0008006" key="15">
    <source>
        <dbReference type="Google" id="ProtNLM"/>
    </source>
</evidence>
<proteinExistence type="inferred from homology"/>
<protein>
    <recommendedName>
        <fullName evidence="15">Peptidase M16 N-terminal domain-containing protein</fullName>
    </recommendedName>
</protein>
<dbReference type="FunFam" id="3.30.830.10:FF:000003">
    <property type="entry name" value="Insulin-degrading enzyme"/>
    <property type="match status" value="1"/>
</dbReference>
<keyword evidence="6" id="KW-0482">Metalloprotease</keyword>
<dbReference type="InterPro" id="IPR054734">
    <property type="entry name" value="PqqF-like_C_4"/>
</dbReference>
<feature type="domain" description="Peptidase M16 N-terminal" evidence="9">
    <location>
        <begin position="45"/>
        <end position="187"/>
    </location>
</feature>
<dbReference type="STRING" id="4829.A0A168KMI6"/>
<evidence type="ECO:0000256" key="6">
    <source>
        <dbReference type="ARBA" id="ARBA00023049"/>
    </source>
</evidence>
<keyword evidence="5" id="KW-0862">Zinc</keyword>
<dbReference type="OMA" id="LQSDCWR"/>
<keyword evidence="4" id="KW-0378">Hydrolase</keyword>
<evidence type="ECO:0000313" key="14">
    <source>
        <dbReference type="Proteomes" id="UP000078561"/>
    </source>
</evidence>
<evidence type="ECO:0000256" key="3">
    <source>
        <dbReference type="ARBA" id="ARBA00022723"/>
    </source>
</evidence>
<dbReference type="InParanoid" id="A0A168KMI6"/>
<dbReference type="GO" id="GO:0005829">
    <property type="term" value="C:cytosol"/>
    <property type="evidence" value="ECO:0007669"/>
    <property type="project" value="TreeGrafter"/>
</dbReference>
<dbReference type="Pfam" id="PF16187">
    <property type="entry name" value="Peptidase_M16_M"/>
    <property type="match status" value="1"/>
</dbReference>
<dbReference type="EMBL" id="LT550087">
    <property type="protein sequence ID" value="SAL94986.1"/>
    <property type="molecule type" value="Genomic_DNA"/>
</dbReference>
<dbReference type="InterPro" id="IPR032632">
    <property type="entry name" value="Peptidase_M16_M"/>
</dbReference>